<accession>A0A0A3I1U1</accession>
<evidence type="ECO:0000313" key="9">
    <source>
        <dbReference type="EMBL" id="KGR78689.1"/>
    </source>
</evidence>
<dbReference type="InterPro" id="IPR003507">
    <property type="entry name" value="S66_fam"/>
</dbReference>
<dbReference type="SUPFAM" id="SSF52317">
    <property type="entry name" value="Class I glutamine amidotransferase-like"/>
    <property type="match status" value="1"/>
</dbReference>
<evidence type="ECO:0000256" key="6">
    <source>
        <dbReference type="PIRSR" id="PIRSR028757-1"/>
    </source>
</evidence>
<feature type="active site" description="Charge relay system" evidence="6">
    <location>
        <position position="211"/>
    </location>
</feature>
<dbReference type="InterPro" id="IPR027478">
    <property type="entry name" value="LdcA_N"/>
</dbReference>
<gene>
    <name evidence="9" type="ORF">CD29_09940</name>
</gene>
<feature type="domain" description="LD-carboxypeptidase N-terminal" evidence="7">
    <location>
        <begin position="13"/>
        <end position="128"/>
    </location>
</feature>
<comment type="similarity">
    <text evidence="1">Belongs to the peptidase S66 family.</text>
</comment>
<dbReference type="InterPro" id="IPR027461">
    <property type="entry name" value="Carboxypeptidase_A_C_sf"/>
</dbReference>
<dbReference type="AlphaFoldDB" id="A0A0A3I1U1"/>
<sequence length="310" mass="33823">MRIPKALKKGDTIGLIAASSPTPPENLQKAIDAIENLGFSVVVGETCSSRHGYLAGNDELRAHEVNEMFGNPNIDGIFCIRDGYGAHRITPLLDLELIKANPKVFAGYSDVTALHIIFNQLCDFVTYHSPMPSTEFIKPGMDEYTWNSFITQVMNTERKDYDLENAEGTEATTLVPGEATGILVGGNLTLVTASLGTPFEIDTKGKILFLEDIDEYERSVDRMLTQLKLAGKLDDAAGILLGAWTNCGAPNPEKPEDSLRLQTIFEEILVPVGKPVLMDITCGHVLPTLTLPLGKTITFNADTKKITVIE</sequence>
<evidence type="ECO:0000256" key="2">
    <source>
        <dbReference type="ARBA" id="ARBA00022645"/>
    </source>
</evidence>
<keyword evidence="2" id="KW-0121">Carboxypeptidase</keyword>
<keyword evidence="10" id="KW-1185">Reference proteome</keyword>
<feature type="active site" description="Nucleophile" evidence="6">
    <location>
        <position position="109"/>
    </location>
</feature>
<dbReference type="InterPro" id="IPR040449">
    <property type="entry name" value="Peptidase_S66_N"/>
</dbReference>
<evidence type="ECO:0000256" key="3">
    <source>
        <dbReference type="ARBA" id="ARBA00022670"/>
    </source>
</evidence>
<dbReference type="Pfam" id="PF02016">
    <property type="entry name" value="Peptidase_S66"/>
    <property type="match status" value="1"/>
</dbReference>
<protein>
    <submittedName>
        <fullName evidence="9">Peptidase S66</fullName>
    </submittedName>
</protein>
<dbReference type="PANTHER" id="PTHR30237:SF2">
    <property type="entry name" value="MUREIN TETRAPEPTIDE CARBOXYPEPTIDASE"/>
    <property type="match status" value="1"/>
</dbReference>
<dbReference type="GO" id="GO:0008236">
    <property type="term" value="F:serine-type peptidase activity"/>
    <property type="evidence" value="ECO:0007669"/>
    <property type="project" value="UniProtKB-KW"/>
</dbReference>
<dbReference type="Proteomes" id="UP000030416">
    <property type="component" value="Unassembled WGS sequence"/>
</dbReference>
<comment type="caution">
    <text evidence="9">The sequence shown here is derived from an EMBL/GenBank/DDBJ whole genome shotgun (WGS) entry which is preliminary data.</text>
</comment>
<evidence type="ECO:0000256" key="4">
    <source>
        <dbReference type="ARBA" id="ARBA00022801"/>
    </source>
</evidence>
<keyword evidence="3" id="KW-0645">Protease</keyword>
<dbReference type="GO" id="GO:0004180">
    <property type="term" value="F:carboxypeptidase activity"/>
    <property type="evidence" value="ECO:0007669"/>
    <property type="project" value="UniProtKB-KW"/>
</dbReference>
<feature type="domain" description="LD-carboxypeptidase C-terminal" evidence="8">
    <location>
        <begin position="180"/>
        <end position="298"/>
    </location>
</feature>
<dbReference type="eggNOG" id="COG1619">
    <property type="taxonomic scope" value="Bacteria"/>
</dbReference>
<organism evidence="9 10">
    <name type="scientific">Ureibacillus manganicus DSM 26584</name>
    <dbReference type="NCBI Taxonomy" id="1384049"/>
    <lineage>
        <taxon>Bacteria</taxon>
        <taxon>Bacillati</taxon>
        <taxon>Bacillota</taxon>
        <taxon>Bacilli</taxon>
        <taxon>Bacillales</taxon>
        <taxon>Caryophanaceae</taxon>
        <taxon>Ureibacillus</taxon>
    </lineage>
</organism>
<dbReference type="Pfam" id="PF17676">
    <property type="entry name" value="Peptidase_S66C"/>
    <property type="match status" value="1"/>
</dbReference>
<dbReference type="InterPro" id="IPR040921">
    <property type="entry name" value="Peptidase_S66C"/>
</dbReference>
<evidence type="ECO:0000256" key="1">
    <source>
        <dbReference type="ARBA" id="ARBA00010233"/>
    </source>
</evidence>
<dbReference type="RefSeq" id="WP_036185904.1">
    <property type="nucleotide sequence ID" value="NZ_AVDA01000010.1"/>
</dbReference>
<evidence type="ECO:0000259" key="7">
    <source>
        <dbReference type="Pfam" id="PF02016"/>
    </source>
</evidence>
<dbReference type="SUPFAM" id="SSF141986">
    <property type="entry name" value="LD-carboxypeptidase A C-terminal domain-like"/>
    <property type="match status" value="1"/>
</dbReference>
<name>A0A0A3I1U1_9BACL</name>
<dbReference type="CDD" id="cd07025">
    <property type="entry name" value="Peptidase_S66"/>
    <property type="match status" value="1"/>
</dbReference>
<dbReference type="PIRSF" id="PIRSF028757">
    <property type="entry name" value="LD-carboxypeptidase"/>
    <property type="match status" value="1"/>
</dbReference>
<keyword evidence="4" id="KW-0378">Hydrolase</keyword>
<dbReference type="InterPro" id="IPR029062">
    <property type="entry name" value="Class_I_gatase-like"/>
</dbReference>
<dbReference type="EMBL" id="JPVN01000010">
    <property type="protein sequence ID" value="KGR78689.1"/>
    <property type="molecule type" value="Genomic_DNA"/>
</dbReference>
<keyword evidence="5" id="KW-0720">Serine protease</keyword>
<proteinExistence type="inferred from homology"/>
<dbReference type="STRING" id="1384049.CD29_09940"/>
<feature type="active site" description="Charge relay system" evidence="6">
    <location>
        <position position="284"/>
    </location>
</feature>
<evidence type="ECO:0000256" key="5">
    <source>
        <dbReference type="ARBA" id="ARBA00022825"/>
    </source>
</evidence>
<dbReference type="OrthoDB" id="9807329at2"/>
<evidence type="ECO:0000313" key="10">
    <source>
        <dbReference type="Proteomes" id="UP000030416"/>
    </source>
</evidence>
<reference evidence="9 10" key="1">
    <citation type="submission" date="2014-02" db="EMBL/GenBank/DDBJ databases">
        <title>Draft genome sequence of Lysinibacillus manganicus DSM 26584T.</title>
        <authorList>
            <person name="Zhang F."/>
            <person name="Wang G."/>
            <person name="Zhang L."/>
        </authorList>
    </citation>
    <scope>NUCLEOTIDE SEQUENCE [LARGE SCALE GENOMIC DNA]</scope>
    <source>
        <strain evidence="9 10">DSM 26584</strain>
    </source>
</reference>
<dbReference type="PANTHER" id="PTHR30237">
    <property type="entry name" value="MURAMOYLTETRAPEPTIDE CARBOXYPEPTIDASE"/>
    <property type="match status" value="1"/>
</dbReference>
<evidence type="ECO:0000259" key="8">
    <source>
        <dbReference type="Pfam" id="PF17676"/>
    </source>
</evidence>
<dbReference type="Gene3D" id="3.50.30.60">
    <property type="entry name" value="LD-carboxypeptidase A C-terminal domain-like"/>
    <property type="match status" value="1"/>
</dbReference>
<dbReference type="GO" id="GO:0006508">
    <property type="term" value="P:proteolysis"/>
    <property type="evidence" value="ECO:0007669"/>
    <property type="project" value="UniProtKB-KW"/>
</dbReference>
<dbReference type="Gene3D" id="3.40.50.10740">
    <property type="entry name" value="Class I glutamine amidotransferase-like"/>
    <property type="match status" value="1"/>
</dbReference>